<feature type="short sequence motif" description="VHIID" evidence="3">
    <location>
        <begin position="86"/>
        <end position="90"/>
    </location>
</feature>
<comment type="caution">
    <text evidence="3">Lacks conserved residue(s) required for the propagation of feature annotation.</text>
</comment>
<keyword evidence="2" id="KW-0804">Transcription</keyword>
<comment type="caution">
    <text evidence="4">The sequence shown here is derived from an EMBL/GenBank/DDBJ whole genome shotgun (WGS) entry which is preliminary data.</text>
</comment>
<dbReference type="Pfam" id="PF03514">
    <property type="entry name" value="GRAS"/>
    <property type="match status" value="1"/>
</dbReference>
<evidence type="ECO:0000256" key="1">
    <source>
        <dbReference type="ARBA" id="ARBA00023015"/>
    </source>
</evidence>
<protein>
    <submittedName>
        <fullName evidence="4">Scarecrow-like protein 14</fullName>
    </submittedName>
</protein>
<accession>A0A830CIY6</accession>
<proteinExistence type="inferred from homology"/>
<dbReference type="PANTHER" id="PTHR31636">
    <property type="entry name" value="OSJNBA0084A10.13 PROTEIN-RELATED"/>
    <property type="match status" value="1"/>
</dbReference>
<keyword evidence="1" id="KW-0805">Transcription regulation</keyword>
<feature type="region of interest" description="VHIID" evidence="3">
    <location>
        <begin position="55"/>
        <end position="120"/>
    </location>
</feature>
<evidence type="ECO:0000256" key="3">
    <source>
        <dbReference type="PROSITE-ProRule" id="PRU01191"/>
    </source>
</evidence>
<evidence type="ECO:0000256" key="2">
    <source>
        <dbReference type="ARBA" id="ARBA00023163"/>
    </source>
</evidence>
<feature type="region of interest" description="Leucine repeat II (LRII)" evidence="3">
    <location>
        <begin position="136"/>
        <end position="168"/>
    </location>
</feature>
<comment type="similarity">
    <text evidence="3">Belongs to the GRAS family.</text>
</comment>
<dbReference type="PROSITE" id="PS50985">
    <property type="entry name" value="GRAS"/>
    <property type="match status" value="1"/>
</dbReference>
<feature type="region of interest" description="SAW" evidence="3">
    <location>
        <begin position="278"/>
        <end position="323"/>
    </location>
</feature>
<sequence>MKRIRNYSSPQGDDAERVAHYFANALEARLSGTGTALHAAVNHKRTSVSEILKAHKMFITACPFMTMSNLFAKQTLMKLAKGATTLHVVDFGILFGFQWPCLIQALSERPGGPPKLRITGIDFPQPGFRPAERIADTGRRLARYCERFRVPFEYNAIAQKWETIRPEDIKIVKDEVLVVNCIYKLHTVMDEADTVNSPRDAVLNLVKKINPDMFVHGIVNATYNRPFFVARFREAFFHFSALFDMFEATVAREEDEDQMLRVGFEENVFGASAMNIIACEGKDRIERPETYRQWEFRTRRAGFRQLAIDGEIVKCVGKVKTDY</sequence>
<evidence type="ECO:0000313" key="5">
    <source>
        <dbReference type="Proteomes" id="UP000653305"/>
    </source>
</evidence>
<keyword evidence="5" id="KW-1185">Reference proteome</keyword>
<dbReference type="EMBL" id="BMAC01000374">
    <property type="protein sequence ID" value="GFP95075.1"/>
    <property type="molecule type" value="Genomic_DNA"/>
</dbReference>
<dbReference type="OrthoDB" id="47276at2759"/>
<evidence type="ECO:0000313" key="4">
    <source>
        <dbReference type="EMBL" id="GFP95075.1"/>
    </source>
</evidence>
<name>A0A830CIY6_9LAMI</name>
<reference evidence="4" key="1">
    <citation type="submission" date="2020-07" db="EMBL/GenBank/DDBJ databases">
        <title>Ethylene signaling mediates host invasion by parasitic plants.</title>
        <authorList>
            <person name="Yoshida S."/>
        </authorList>
    </citation>
    <scope>NUCLEOTIDE SEQUENCE</scope>
    <source>
        <strain evidence="4">Okayama</strain>
    </source>
</reference>
<gene>
    <name evidence="4" type="ORF">PHJA_001651900</name>
</gene>
<organism evidence="4 5">
    <name type="scientific">Phtheirospermum japonicum</name>
    <dbReference type="NCBI Taxonomy" id="374723"/>
    <lineage>
        <taxon>Eukaryota</taxon>
        <taxon>Viridiplantae</taxon>
        <taxon>Streptophyta</taxon>
        <taxon>Embryophyta</taxon>
        <taxon>Tracheophyta</taxon>
        <taxon>Spermatophyta</taxon>
        <taxon>Magnoliopsida</taxon>
        <taxon>eudicotyledons</taxon>
        <taxon>Gunneridae</taxon>
        <taxon>Pentapetalae</taxon>
        <taxon>asterids</taxon>
        <taxon>lamiids</taxon>
        <taxon>Lamiales</taxon>
        <taxon>Orobanchaceae</taxon>
        <taxon>Orobanchaceae incertae sedis</taxon>
        <taxon>Phtheirospermum</taxon>
    </lineage>
</organism>
<dbReference type="AlphaFoldDB" id="A0A830CIY6"/>
<dbReference type="Proteomes" id="UP000653305">
    <property type="component" value="Unassembled WGS sequence"/>
</dbReference>
<dbReference type="InterPro" id="IPR005202">
    <property type="entry name" value="TF_GRAS"/>
</dbReference>